<sequence length="1106" mass="123040">MSGSIFPPVVHGPALSHDPPNQLYDNWNGMLAHNRPPMDDNEDLPVDEQHLQDVLMHPLSAADIAALEAEGPWQMENAGLGARDVQGILEEGPHYVNAHLGEKNYWPWEDKARCTMSALHAFPRALFSESEIEDVRWFAHANGVPKLPSVKMVEREREDITKIAGAAPQMCTSKMGKVYAMATLAVMLTHATQEFANPIMMAYLQTLPELGSASFGECAQGERWASEVDPNLAGPMVRAPDGRDYFVNELAMVSEGTGPACFPVVIRRWFRKGGGTCASVCPVLTYDDKPGLVVDDREGSRFEVPLAAMRYCVEDLLKPPWYAPDYLPSPSIIGTLVDDEKPVSPWEFPIRNEWRDKAGGMRVVGCPIWLYCDDTSGNTSKKWNKHNSLLFTLAGLPRSMAQLMYNIHYLATSNIAAPLEMMESLVEQLCEVRSKGIAVWDVQAKEHVLVVPWVLAFLGDNPMSSEFASHIGMQGKCFCRRCKVKGSDAKNRAEGEEGERERLRDFLNVRSKEDTLYWLNAQLTRALAGAPSGVDDIATDTGVKDKYFTHYVGKLQDAVNEVRERQKTSPPVGTSKADEVRQTLREVQEAMPRDLFNPALQIPDFDPSSDTPFEALHVVLLGAVKYFWRDAVSRLDSTAKDVLIAHLNSVITDGLGLPNIRGETLVQYAGWLVALCRLAPMIFQPVIHDFSVYERLKDGIKDFLAATALWSTQWFNKPKFHLFLHLPFYVRRFGPALLYATEGFESFNFLIRLRSVHSNRQAPSTDIAEAFSLLHAVRHLVSGGYVPVNTETADGPIEWWQAGDGVLALLANPIFQHMMGMDGVIDTGEVGFLQHSQLSPTVLRCTGLYLPNDNLVRPGGWVLYASTASSQTLCGRVDEILLRERNGAPFGVLVCKAQVSQTPTMPYRFPSVTPREGDYEFISIQDVLGTVHVFHNCAMHLCHPERTRLLMQERQNTAMLALEIKHIENTDLILNLAQLHNADMISTFRPADRYLGLSREEVVVRAVAHRSQLVAEAAQKKVDAAEKKAQAAQKKAQAAQKKKAREERKAQKEAAATVPQVRGIHPGSEVEEVGGERRVSEAGEHMPRLPSVHPPTATEGEYSSCK</sequence>
<accession>A0A5K1JXT9</accession>
<feature type="region of interest" description="Disordered" evidence="1">
    <location>
        <begin position="1034"/>
        <end position="1106"/>
    </location>
</feature>
<reference evidence="2" key="1">
    <citation type="submission" date="2019-10" db="EMBL/GenBank/DDBJ databases">
        <authorList>
            <person name="Nor Muhammad N."/>
        </authorList>
    </citation>
    <scope>NUCLEOTIDE SEQUENCE</scope>
</reference>
<dbReference type="AlphaFoldDB" id="A0A5K1JXT9"/>
<dbReference type="PANTHER" id="PTHR31912">
    <property type="entry name" value="IP13529P"/>
    <property type="match status" value="1"/>
</dbReference>
<name>A0A5K1JXT9_9APHY</name>
<evidence type="ECO:0000313" key="2">
    <source>
        <dbReference type="EMBL" id="VWO97023.1"/>
    </source>
</evidence>
<proteinExistence type="predicted"/>
<evidence type="ECO:0000256" key="1">
    <source>
        <dbReference type="SAM" id="MobiDB-lite"/>
    </source>
</evidence>
<gene>
    <name evidence="2" type="primary">I1S0X7</name>
</gene>
<feature type="compositionally biased region" description="Basic and acidic residues" evidence="1">
    <location>
        <begin position="1074"/>
        <end position="1087"/>
    </location>
</feature>
<dbReference type="EMBL" id="LR726076">
    <property type="protein sequence ID" value="VWO97023.1"/>
    <property type="molecule type" value="Genomic_DNA"/>
</dbReference>
<protein>
    <submittedName>
        <fullName evidence="2">Uncharacterized protein</fullName>
    </submittedName>
</protein>
<dbReference type="PANTHER" id="PTHR31912:SF34">
    <property type="entry name" value="NOTOCHORD-RELATED PROTEIN"/>
    <property type="match status" value="1"/>
</dbReference>
<organism evidence="2">
    <name type="scientific">Ganoderma boninense</name>
    <dbReference type="NCBI Taxonomy" id="34458"/>
    <lineage>
        <taxon>Eukaryota</taxon>
        <taxon>Fungi</taxon>
        <taxon>Dikarya</taxon>
        <taxon>Basidiomycota</taxon>
        <taxon>Agaricomycotina</taxon>
        <taxon>Agaricomycetes</taxon>
        <taxon>Polyporales</taxon>
        <taxon>Polyporaceae</taxon>
        <taxon>Ganoderma</taxon>
    </lineage>
</organism>